<reference evidence="1" key="1">
    <citation type="submission" date="2009-02" db="EMBL/GenBank/DDBJ databases">
        <authorList>
            <person name="Fulton L."/>
            <person name="Clifton S."/>
            <person name="Fulton B."/>
            <person name="Xu J."/>
            <person name="Minx P."/>
            <person name="Pepin K.H."/>
            <person name="Johnson M."/>
            <person name="Bhonagiri V."/>
            <person name="Nash W.E."/>
            <person name="Mardis E.R."/>
            <person name="Wilson R.K."/>
        </authorList>
    </citation>
    <scope>NUCLEOTIDE SEQUENCE [LARGE SCALE GENOMIC DNA]</scope>
    <source>
        <strain evidence="1">DSM 15053</strain>
    </source>
</reference>
<evidence type="ECO:0000313" key="2">
    <source>
        <dbReference type="Proteomes" id="UP000004893"/>
    </source>
</evidence>
<organism evidence="1 2">
    <name type="scientific">[Clostridium] hylemonae DSM 15053</name>
    <dbReference type="NCBI Taxonomy" id="553973"/>
    <lineage>
        <taxon>Bacteria</taxon>
        <taxon>Bacillati</taxon>
        <taxon>Bacillota</taxon>
        <taxon>Clostridia</taxon>
        <taxon>Lachnospirales</taxon>
        <taxon>Lachnospiraceae</taxon>
    </lineage>
</organism>
<proteinExistence type="predicted"/>
<dbReference type="STRING" id="553973.CLOHYLEM_05875"/>
<comment type="caution">
    <text evidence="1">The sequence shown here is derived from an EMBL/GenBank/DDBJ whole genome shotgun (WGS) entry which is preliminary data.</text>
</comment>
<reference evidence="1" key="2">
    <citation type="submission" date="2013-06" db="EMBL/GenBank/DDBJ databases">
        <title>Draft genome sequence of Clostridium hylemonae (DSM 15053).</title>
        <authorList>
            <person name="Sudarsanam P."/>
            <person name="Ley R."/>
            <person name="Guruge J."/>
            <person name="Turnbaugh P.J."/>
            <person name="Mahowald M."/>
            <person name="Liep D."/>
            <person name="Gordon J."/>
        </authorList>
    </citation>
    <scope>NUCLEOTIDE SEQUENCE</scope>
    <source>
        <strain evidence="1">DSM 15053</strain>
    </source>
</reference>
<accession>C0C156</accession>
<evidence type="ECO:0000313" key="1">
    <source>
        <dbReference type="EMBL" id="EEG73870.1"/>
    </source>
</evidence>
<protein>
    <submittedName>
        <fullName evidence="1">Uncharacterized protein</fullName>
    </submittedName>
</protein>
<name>C0C156_9FIRM</name>
<dbReference type="EMBL" id="ABYI02000022">
    <property type="protein sequence ID" value="EEG73870.1"/>
    <property type="molecule type" value="Genomic_DNA"/>
</dbReference>
<dbReference type="HOGENOM" id="CLU_3231766_0_0_9"/>
<dbReference type="Proteomes" id="UP000004893">
    <property type="component" value="Unassembled WGS sequence"/>
</dbReference>
<sequence>MENIYNKIICKFYRYFLYVNMDIEINYQYIQNIFLTKSIKKNI</sequence>
<keyword evidence="2" id="KW-1185">Reference proteome</keyword>
<gene>
    <name evidence="1" type="ORF">CLOHYLEM_05875</name>
</gene>
<dbReference type="AlphaFoldDB" id="C0C156"/>